<keyword evidence="4" id="KW-0964">Secreted</keyword>
<evidence type="ECO:0000313" key="16">
    <source>
        <dbReference type="Proteomes" id="UP001213681"/>
    </source>
</evidence>
<evidence type="ECO:0000256" key="4">
    <source>
        <dbReference type="ARBA" id="ARBA00022525"/>
    </source>
</evidence>
<dbReference type="InterPro" id="IPR012334">
    <property type="entry name" value="Pectin_lyas_fold"/>
</dbReference>
<sequence length="390" mass="39841">MPKLFGSFLVAALAVGVIASPVAEPAITEAPSLAKRATSCTFSGSSGAASASKSQASCSTIILSDVAVPSGTTLDLSSLADDTTHCPMLTPSRQVIFEGQTTWGYEEWDGPLLQISGTGITVQGASGAYLNPDGARWWDGEGSNGGKTKPKFFYAHDLTSSTITNLYIENTPVQAVSINGCNGLTITDMTINNEAGDTEGGHNTDGFDIGSSTNVVITGANVYNQDDCVAVNSGTDITFSGGVCSGGHGLSIGSVGGRSDNTVDTVKFENCEVKNSVNGIRIKATEGDTGEITGVTYSEITLSSISGYGILIEQNYDGGDLKGSPTSGIPITDLTIENISGADAVASSGYDVVIVCGSSACSDWTWTDVNVTGGSKYSACENVPSVAACS</sequence>
<dbReference type="Gene3D" id="2.160.20.10">
    <property type="entry name" value="Single-stranded right-handed beta-helix, Pectin lyase-like"/>
    <property type="match status" value="1"/>
</dbReference>
<reference evidence="15" key="1">
    <citation type="submission" date="2022-12" db="EMBL/GenBank/DDBJ databases">
        <authorList>
            <person name="Petersen C."/>
        </authorList>
    </citation>
    <scope>NUCLEOTIDE SEQUENCE</scope>
    <source>
        <strain evidence="15">IBT 16125</strain>
    </source>
</reference>
<dbReference type="GeneID" id="81602862"/>
<comment type="similarity">
    <text evidence="2 13">Belongs to the glycosyl hydrolase 28 family.</text>
</comment>
<dbReference type="InterPro" id="IPR000743">
    <property type="entry name" value="Glyco_hydro_28"/>
</dbReference>
<feature type="chain" id="PRO_5042012901" description="endo-polygalacturonase" evidence="14">
    <location>
        <begin position="20"/>
        <end position="390"/>
    </location>
</feature>
<protein>
    <recommendedName>
        <fullName evidence="3">endo-polygalacturonase</fullName>
        <ecNumber evidence="3">3.2.1.15</ecNumber>
    </recommendedName>
</protein>
<dbReference type="PROSITE" id="PS00502">
    <property type="entry name" value="POLYGALACTURONASE"/>
    <property type="match status" value="1"/>
</dbReference>
<evidence type="ECO:0000256" key="12">
    <source>
        <dbReference type="PROSITE-ProRule" id="PRU10052"/>
    </source>
</evidence>
<comment type="subcellular location">
    <subcellularLocation>
        <location evidence="1">Secreted</location>
    </subcellularLocation>
</comment>
<evidence type="ECO:0000256" key="13">
    <source>
        <dbReference type="RuleBase" id="RU361169"/>
    </source>
</evidence>
<keyword evidence="8" id="KW-1015">Disulfide bond</keyword>
<gene>
    <name evidence="15" type="ORF">N7458_009237</name>
</gene>
<keyword evidence="5 14" id="KW-0732">Signal</keyword>
<dbReference type="PANTHER" id="PTHR31884:SF1">
    <property type="entry name" value="POLYGALACTURONASE"/>
    <property type="match status" value="1"/>
</dbReference>
<dbReference type="EMBL" id="JAPVEA010000008">
    <property type="protein sequence ID" value="KAJ5438239.1"/>
    <property type="molecule type" value="Genomic_DNA"/>
</dbReference>
<dbReference type="Proteomes" id="UP001213681">
    <property type="component" value="Unassembled WGS sequence"/>
</dbReference>
<dbReference type="EC" id="3.2.1.15" evidence="3"/>
<dbReference type="FunFam" id="2.160.20.10:FF:000002">
    <property type="entry name" value="Endopolygalacturonase D"/>
    <property type="match status" value="1"/>
</dbReference>
<dbReference type="Pfam" id="PF00295">
    <property type="entry name" value="Glyco_hydro_28"/>
    <property type="match status" value="1"/>
</dbReference>
<keyword evidence="9 13" id="KW-0326">Glycosidase</keyword>
<keyword evidence="10" id="KW-0961">Cell wall biogenesis/degradation</keyword>
<evidence type="ECO:0000256" key="14">
    <source>
        <dbReference type="SAM" id="SignalP"/>
    </source>
</evidence>
<dbReference type="RefSeq" id="XP_056761468.1">
    <property type="nucleotide sequence ID" value="XM_056912619.1"/>
</dbReference>
<dbReference type="PANTHER" id="PTHR31884">
    <property type="entry name" value="POLYGALACTURONASE"/>
    <property type="match status" value="1"/>
</dbReference>
<evidence type="ECO:0000256" key="3">
    <source>
        <dbReference type="ARBA" id="ARBA00012736"/>
    </source>
</evidence>
<evidence type="ECO:0000256" key="7">
    <source>
        <dbReference type="ARBA" id="ARBA00022801"/>
    </source>
</evidence>
<feature type="active site" evidence="12">
    <location>
        <position position="248"/>
    </location>
</feature>
<evidence type="ECO:0000256" key="5">
    <source>
        <dbReference type="ARBA" id="ARBA00022729"/>
    </source>
</evidence>
<dbReference type="GO" id="GO:0071555">
    <property type="term" value="P:cell wall organization"/>
    <property type="evidence" value="ECO:0007669"/>
    <property type="project" value="UniProtKB-KW"/>
</dbReference>
<reference evidence="15" key="2">
    <citation type="journal article" date="2023" name="IMA Fungus">
        <title>Comparative genomic study of the Penicillium genus elucidates a diverse pangenome and 15 lateral gene transfer events.</title>
        <authorList>
            <person name="Petersen C."/>
            <person name="Sorensen T."/>
            <person name="Nielsen M.R."/>
            <person name="Sondergaard T.E."/>
            <person name="Sorensen J.L."/>
            <person name="Fitzpatrick D.A."/>
            <person name="Frisvad J.C."/>
            <person name="Nielsen K.L."/>
        </authorList>
    </citation>
    <scope>NUCLEOTIDE SEQUENCE</scope>
    <source>
        <strain evidence="15">IBT 16125</strain>
    </source>
</reference>
<proteinExistence type="inferred from homology"/>
<accession>A0AAD6FYP9</accession>
<feature type="signal peptide" evidence="14">
    <location>
        <begin position="1"/>
        <end position="19"/>
    </location>
</feature>
<dbReference type="InterPro" id="IPR006626">
    <property type="entry name" value="PbH1"/>
</dbReference>
<keyword evidence="16" id="KW-1185">Reference proteome</keyword>
<evidence type="ECO:0000256" key="10">
    <source>
        <dbReference type="ARBA" id="ARBA00023316"/>
    </source>
</evidence>
<evidence type="ECO:0000256" key="9">
    <source>
        <dbReference type="ARBA" id="ARBA00023295"/>
    </source>
</evidence>
<dbReference type="SMART" id="SM00710">
    <property type="entry name" value="PbH1"/>
    <property type="match status" value="7"/>
</dbReference>
<evidence type="ECO:0000256" key="8">
    <source>
        <dbReference type="ARBA" id="ARBA00023157"/>
    </source>
</evidence>
<comment type="caution">
    <text evidence="15">The sequence shown here is derived from an EMBL/GenBank/DDBJ whole genome shotgun (WGS) entry which is preliminary data.</text>
</comment>
<keyword evidence="7 13" id="KW-0378">Hydrolase</keyword>
<evidence type="ECO:0000256" key="6">
    <source>
        <dbReference type="ARBA" id="ARBA00022737"/>
    </source>
</evidence>
<evidence type="ECO:0000256" key="11">
    <source>
        <dbReference type="ARBA" id="ARBA00034074"/>
    </source>
</evidence>
<dbReference type="GO" id="GO:0005576">
    <property type="term" value="C:extracellular region"/>
    <property type="evidence" value="ECO:0007669"/>
    <property type="project" value="UniProtKB-SubCell"/>
</dbReference>
<dbReference type="SUPFAM" id="SSF51126">
    <property type="entry name" value="Pectin lyase-like"/>
    <property type="match status" value="1"/>
</dbReference>
<organism evidence="15 16">
    <name type="scientific">Penicillium daleae</name>
    <dbReference type="NCBI Taxonomy" id="63821"/>
    <lineage>
        <taxon>Eukaryota</taxon>
        <taxon>Fungi</taxon>
        <taxon>Dikarya</taxon>
        <taxon>Ascomycota</taxon>
        <taxon>Pezizomycotina</taxon>
        <taxon>Eurotiomycetes</taxon>
        <taxon>Eurotiomycetidae</taxon>
        <taxon>Eurotiales</taxon>
        <taxon>Aspergillaceae</taxon>
        <taxon>Penicillium</taxon>
    </lineage>
</organism>
<keyword evidence="6" id="KW-0677">Repeat</keyword>
<evidence type="ECO:0000256" key="2">
    <source>
        <dbReference type="ARBA" id="ARBA00008834"/>
    </source>
</evidence>
<evidence type="ECO:0000256" key="1">
    <source>
        <dbReference type="ARBA" id="ARBA00004613"/>
    </source>
</evidence>
<comment type="catalytic activity">
    <reaction evidence="11">
        <text>(1,4-alpha-D-galacturonosyl)n+m + H2O = (1,4-alpha-D-galacturonosyl)n + (1,4-alpha-D-galacturonosyl)m.</text>
        <dbReference type="EC" id="3.2.1.15"/>
    </reaction>
</comment>
<dbReference type="GO" id="GO:0004650">
    <property type="term" value="F:polygalacturonase activity"/>
    <property type="evidence" value="ECO:0007669"/>
    <property type="project" value="UniProtKB-EC"/>
</dbReference>
<dbReference type="InterPro" id="IPR011050">
    <property type="entry name" value="Pectin_lyase_fold/virulence"/>
</dbReference>
<evidence type="ECO:0000313" key="15">
    <source>
        <dbReference type="EMBL" id="KAJ5438239.1"/>
    </source>
</evidence>
<dbReference type="InterPro" id="IPR050434">
    <property type="entry name" value="Glycosyl_hydrlase_28"/>
</dbReference>
<dbReference type="AlphaFoldDB" id="A0AAD6FYP9"/>
<dbReference type="GO" id="GO:0045490">
    <property type="term" value="P:pectin catabolic process"/>
    <property type="evidence" value="ECO:0007669"/>
    <property type="project" value="TreeGrafter"/>
</dbReference>
<name>A0AAD6FYP9_9EURO</name>